<feature type="compositionally biased region" description="Basic and acidic residues" evidence="1">
    <location>
        <begin position="196"/>
        <end position="205"/>
    </location>
</feature>
<feature type="compositionally biased region" description="Basic and acidic residues" evidence="1">
    <location>
        <begin position="421"/>
        <end position="437"/>
    </location>
</feature>
<dbReference type="EMBL" id="KQ964496">
    <property type="protein sequence ID" value="KXN70688.1"/>
    <property type="molecule type" value="Genomic_DNA"/>
</dbReference>
<feature type="compositionally biased region" description="Low complexity" evidence="1">
    <location>
        <begin position="95"/>
        <end position="107"/>
    </location>
</feature>
<feature type="compositionally biased region" description="Low complexity" evidence="1">
    <location>
        <begin position="315"/>
        <end position="327"/>
    </location>
</feature>
<organism evidence="3 4">
    <name type="scientific">Conidiobolus coronatus (strain ATCC 28846 / CBS 209.66 / NRRL 28638)</name>
    <name type="common">Delacroixia coronata</name>
    <dbReference type="NCBI Taxonomy" id="796925"/>
    <lineage>
        <taxon>Eukaryota</taxon>
        <taxon>Fungi</taxon>
        <taxon>Fungi incertae sedis</taxon>
        <taxon>Zoopagomycota</taxon>
        <taxon>Entomophthoromycotina</taxon>
        <taxon>Entomophthoromycetes</taxon>
        <taxon>Entomophthorales</taxon>
        <taxon>Ancylistaceae</taxon>
        <taxon>Conidiobolus</taxon>
    </lineage>
</organism>
<evidence type="ECO:0000313" key="4">
    <source>
        <dbReference type="Proteomes" id="UP000070444"/>
    </source>
</evidence>
<keyword evidence="4" id="KW-1185">Reference proteome</keyword>
<gene>
    <name evidence="3" type="ORF">CONCODRAFT_6769</name>
</gene>
<name>A0A137P6R0_CONC2</name>
<feature type="region of interest" description="Disordered" evidence="1">
    <location>
        <begin position="87"/>
        <end position="119"/>
    </location>
</feature>
<keyword evidence="2" id="KW-0732">Signal</keyword>
<feature type="compositionally biased region" description="Basic and acidic residues" evidence="1">
    <location>
        <begin position="399"/>
        <end position="410"/>
    </location>
</feature>
<evidence type="ECO:0000256" key="2">
    <source>
        <dbReference type="SAM" id="SignalP"/>
    </source>
</evidence>
<feature type="compositionally biased region" description="Acidic residues" evidence="1">
    <location>
        <begin position="242"/>
        <end position="257"/>
    </location>
</feature>
<feature type="chain" id="PRO_5007294541" evidence="2">
    <location>
        <begin position="19"/>
        <end position="437"/>
    </location>
</feature>
<feature type="non-terminal residue" evidence="3">
    <location>
        <position position="437"/>
    </location>
</feature>
<feature type="region of interest" description="Disordered" evidence="1">
    <location>
        <begin position="147"/>
        <end position="230"/>
    </location>
</feature>
<feature type="compositionally biased region" description="Polar residues" evidence="1">
    <location>
        <begin position="274"/>
        <end position="283"/>
    </location>
</feature>
<protein>
    <submittedName>
        <fullName evidence="3">Uncharacterized protein</fullName>
    </submittedName>
</protein>
<feature type="compositionally biased region" description="Acidic residues" evidence="1">
    <location>
        <begin position="297"/>
        <end position="307"/>
    </location>
</feature>
<feature type="compositionally biased region" description="Low complexity" evidence="1">
    <location>
        <begin position="343"/>
        <end position="352"/>
    </location>
</feature>
<reference evidence="3 4" key="1">
    <citation type="journal article" date="2015" name="Genome Biol. Evol.">
        <title>Phylogenomic analyses indicate that early fungi evolved digesting cell walls of algal ancestors of land plants.</title>
        <authorList>
            <person name="Chang Y."/>
            <person name="Wang S."/>
            <person name="Sekimoto S."/>
            <person name="Aerts A.L."/>
            <person name="Choi C."/>
            <person name="Clum A."/>
            <person name="LaButti K.M."/>
            <person name="Lindquist E.A."/>
            <person name="Yee Ngan C."/>
            <person name="Ohm R.A."/>
            <person name="Salamov A.A."/>
            <person name="Grigoriev I.V."/>
            <person name="Spatafora J.W."/>
            <person name="Berbee M.L."/>
        </authorList>
    </citation>
    <scope>NUCLEOTIDE SEQUENCE [LARGE SCALE GENOMIC DNA]</scope>
    <source>
        <strain evidence="3 4">NRRL 28638</strain>
    </source>
</reference>
<feature type="compositionally biased region" description="Polar residues" evidence="1">
    <location>
        <begin position="207"/>
        <end position="217"/>
    </location>
</feature>
<feature type="region of interest" description="Disordered" evidence="1">
    <location>
        <begin position="27"/>
        <end position="75"/>
    </location>
</feature>
<evidence type="ECO:0000313" key="3">
    <source>
        <dbReference type="EMBL" id="KXN70688.1"/>
    </source>
</evidence>
<feature type="compositionally biased region" description="Basic and acidic residues" evidence="1">
    <location>
        <begin position="361"/>
        <end position="372"/>
    </location>
</feature>
<accession>A0A137P6R0</accession>
<dbReference type="AlphaFoldDB" id="A0A137P6R0"/>
<proteinExistence type="predicted"/>
<evidence type="ECO:0000256" key="1">
    <source>
        <dbReference type="SAM" id="MobiDB-lite"/>
    </source>
</evidence>
<feature type="compositionally biased region" description="Acidic residues" evidence="1">
    <location>
        <begin position="411"/>
        <end position="420"/>
    </location>
</feature>
<feature type="region of interest" description="Disordered" evidence="1">
    <location>
        <begin position="238"/>
        <end position="257"/>
    </location>
</feature>
<dbReference type="OMA" id="WESKPRY"/>
<dbReference type="Proteomes" id="UP000070444">
    <property type="component" value="Unassembled WGS sequence"/>
</dbReference>
<feature type="compositionally biased region" description="Low complexity" evidence="1">
    <location>
        <begin position="42"/>
        <end position="51"/>
    </location>
</feature>
<feature type="compositionally biased region" description="Acidic residues" evidence="1">
    <location>
        <begin position="373"/>
        <end position="382"/>
    </location>
</feature>
<feature type="signal peptide" evidence="2">
    <location>
        <begin position="1"/>
        <end position="18"/>
    </location>
</feature>
<sequence length="437" mass="50568">MVPRSQVIPLLLIALIEGKQFDIDQFKGAGAAAPPPPPPPGILSGPLAILPSSRGPFNPNSGRAGRGKGGSNDDENIFVNDFLDDMVNKGEPIRPQQQTPVSSPQPQAFRGPQRPDPRVVAMNGFLNTIRRRSLPLNRFRRQYYGGNQDYRYPSYSYGPKKYNRPSYVDNWSDDPSYYRKSPGYYRDEVDDWSDNSDEKPCDEANHNYMTNVDSDNNGPEDYSNYQKYPANEKSYQIKTYSDSDDYDKVDDYEDSDNYDVESYMEKVIENYSNQRPYKSNGNHYDSIYGKPNYSSGEDNDSYDDVDDYSDKYYKPKPYNNNYENVNYSAVSPSKSQEEKMPYKSKSYSNSYSDIDDYSEVDDYKVRPVYSEKDDYDDVDDYSDEKPYETKDYSNNGGNKVDDYRDKPVYDDKEDYEDVEDYSSKPEYSDTDEYEKVD</sequence>
<feature type="region of interest" description="Disordered" evidence="1">
    <location>
        <begin position="274"/>
        <end position="437"/>
    </location>
</feature>